<dbReference type="Gene3D" id="3.40.525.10">
    <property type="entry name" value="CRAL-TRIO lipid binding domain"/>
    <property type="match status" value="1"/>
</dbReference>
<dbReference type="AlphaFoldDB" id="A0A3P7I707"/>
<gene>
    <name evidence="1" type="ORF">SVUK_LOCUS3628</name>
</gene>
<name>A0A3P7I707_STRVU</name>
<protein>
    <recommendedName>
        <fullName evidence="3">CRAL-TRIO domain-containing protein</fullName>
    </recommendedName>
</protein>
<dbReference type="OrthoDB" id="1434354at2759"/>
<evidence type="ECO:0008006" key="3">
    <source>
        <dbReference type="Google" id="ProtNLM"/>
    </source>
</evidence>
<dbReference type="PANTHER" id="PTHR47159">
    <property type="entry name" value="PROTEIN CBG07705-RELATED"/>
    <property type="match status" value="1"/>
</dbReference>
<proteinExistence type="predicted"/>
<dbReference type="PANTHER" id="PTHR47159:SF4">
    <property type="entry name" value="CRAL-TRIO DOMAIN-CONTAINING PROTEIN"/>
    <property type="match status" value="1"/>
</dbReference>
<dbReference type="InterPro" id="IPR053302">
    <property type="entry name" value="CRAL-TRIO_domain"/>
</dbReference>
<sequence length="107" mass="12470">MDEASAQLRRHLKFRKFYDLDNAEKIPEHEILKQYFPIGLVGKTGQDNTLLVIECAGRIDLVGILKSVQLSDFLIQRFRLQEKMLSAMKQLEAETGKQVRFLHYIFS</sequence>
<accession>A0A3P7I707</accession>
<organism evidence="1 2">
    <name type="scientific">Strongylus vulgaris</name>
    <name type="common">Blood worm</name>
    <dbReference type="NCBI Taxonomy" id="40348"/>
    <lineage>
        <taxon>Eukaryota</taxon>
        <taxon>Metazoa</taxon>
        <taxon>Ecdysozoa</taxon>
        <taxon>Nematoda</taxon>
        <taxon>Chromadorea</taxon>
        <taxon>Rhabditida</taxon>
        <taxon>Rhabditina</taxon>
        <taxon>Rhabditomorpha</taxon>
        <taxon>Strongyloidea</taxon>
        <taxon>Strongylidae</taxon>
        <taxon>Strongylus</taxon>
    </lineage>
</organism>
<evidence type="ECO:0000313" key="2">
    <source>
        <dbReference type="Proteomes" id="UP000270094"/>
    </source>
</evidence>
<reference evidence="1 2" key="1">
    <citation type="submission" date="2018-11" db="EMBL/GenBank/DDBJ databases">
        <authorList>
            <consortium name="Pathogen Informatics"/>
        </authorList>
    </citation>
    <scope>NUCLEOTIDE SEQUENCE [LARGE SCALE GENOMIC DNA]</scope>
</reference>
<dbReference type="EMBL" id="UYYB01009466">
    <property type="protein sequence ID" value="VDM68630.1"/>
    <property type="molecule type" value="Genomic_DNA"/>
</dbReference>
<keyword evidence="2" id="KW-1185">Reference proteome</keyword>
<dbReference type="InterPro" id="IPR036865">
    <property type="entry name" value="CRAL-TRIO_dom_sf"/>
</dbReference>
<evidence type="ECO:0000313" key="1">
    <source>
        <dbReference type="EMBL" id="VDM68630.1"/>
    </source>
</evidence>
<dbReference type="Proteomes" id="UP000270094">
    <property type="component" value="Unassembled WGS sequence"/>
</dbReference>
<dbReference type="SUPFAM" id="SSF52087">
    <property type="entry name" value="CRAL/TRIO domain"/>
    <property type="match status" value="1"/>
</dbReference>